<evidence type="ECO:0000313" key="2">
    <source>
        <dbReference type="Proteomes" id="UP000269721"/>
    </source>
</evidence>
<organism evidence="1 2">
    <name type="scientific">Blyttiomyces helicus</name>
    <dbReference type="NCBI Taxonomy" id="388810"/>
    <lineage>
        <taxon>Eukaryota</taxon>
        <taxon>Fungi</taxon>
        <taxon>Fungi incertae sedis</taxon>
        <taxon>Chytridiomycota</taxon>
        <taxon>Chytridiomycota incertae sedis</taxon>
        <taxon>Chytridiomycetes</taxon>
        <taxon>Chytridiomycetes incertae sedis</taxon>
        <taxon>Blyttiomyces</taxon>
    </lineage>
</organism>
<sequence length="245" mass="28548">MQRITRSLRSTDKVVIRLPELELVPIPTCITNKYELGAGVIRNFIVTDIDSVYDYIHPRVWPNSSLLFKNARCYYHDDPDNEPVAQKMGSLPYFRGNLDFLERCMVDPPQDETKSPLPILSWSECNSIMTKENNMSLHEQSRVLESIVTLLNSNKETLYSVDFTSFSWSRLDSPQVMTTLTLLSLFTEKPGYRLLAQLHNKQERMEKTYPFLQGPFESSTILRPKTHFHGRMAYYRKDRLKDSGR</sequence>
<gene>
    <name evidence="1" type="ORF">BDK51DRAFT_32142</name>
</gene>
<dbReference type="AlphaFoldDB" id="A0A4P9W684"/>
<reference evidence="2" key="1">
    <citation type="journal article" date="2018" name="Nat. Microbiol.">
        <title>Leveraging single-cell genomics to expand the fungal tree of life.</title>
        <authorList>
            <person name="Ahrendt S.R."/>
            <person name="Quandt C.A."/>
            <person name="Ciobanu D."/>
            <person name="Clum A."/>
            <person name="Salamov A."/>
            <person name="Andreopoulos B."/>
            <person name="Cheng J.F."/>
            <person name="Woyke T."/>
            <person name="Pelin A."/>
            <person name="Henrissat B."/>
            <person name="Reynolds N.K."/>
            <person name="Benny G.L."/>
            <person name="Smith M.E."/>
            <person name="James T.Y."/>
            <person name="Grigoriev I.V."/>
        </authorList>
    </citation>
    <scope>NUCLEOTIDE SEQUENCE [LARGE SCALE GENOMIC DNA]</scope>
</reference>
<evidence type="ECO:0000313" key="1">
    <source>
        <dbReference type="EMBL" id="RKO87961.1"/>
    </source>
</evidence>
<proteinExistence type="predicted"/>
<dbReference type="Proteomes" id="UP000269721">
    <property type="component" value="Unassembled WGS sequence"/>
</dbReference>
<dbReference type="EMBL" id="KZ997038">
    <property type="protein sequence ID" value="RKO87961.1"/>
    <property type="molecule type" value="Genomic_DNA"/>
</dbReference>
<name>A0A4P9W684_9FUNG</name>
<accession>A0A4P9W684</accession>
<keyword evidence="2" id="KW-1185">Reference proteome</keyword>
<protein>
    <submittedName>
        <fullName evidence="1">Uncharacterized protein</fullName>
    </submittedName>
</protein>